<sequence>MDSLKNPLQTVRDLFAKAGQPSAASSAEWGVEAHFRALLANPEIAAKIPSLNHVQPDAIPNRSLVCFRGMVQDMLDPEYYVGAFQRTDGSWQTTKYADVIDEEISTAPDKCAVWDRKPLYCVRVPGESAWCNARAESAVQQSADPAGQASTKRPREDDNDEAQDMSVSMQPDGKAEAGEEATSPDGEPASAKVQRTDSAAASQAATSGTRQVETCEGDCMIYVYDNDDKLRLNDVVDIIGVLSFTPELATLQMDVDHAEHAEPADRDPEDTRRVSFFEEEMAARPPTSLVPRLHAILVNKQTGPASSPALPIKDASQIASRGLELRQHALGLLGRALGGDMLAAEYVLLQLVSRVYNRQEDAVLGVLSLNLTGCPKVGSATTPSTTAATTAASANGSIKENSAAQANGGGGPGAEIAKAAAANAAAEAAAKNSPPAQLSPFGAALKAAIAALTPRCVALALDTNQLNKAPMYPRRDYTLNRMTRAPLQLADGTQLLLDETVLQPGTLTPTGVNNLKAIKALMDHKLVEYEFDYYTLPQPADAPATILSAGNCLFKHSVDVILPLHVTAELGDAAGIEAAAASLDLAPVRAYLGLVRNLDFHISDDVSAKVQAELVACRQKDRKAIGAETFHTWLTMARLLALSHGEATLSEQRWAQMRALEHTRQERLRVA</sequence>
<feature type="region of interest" description="Disordered" evidence="3">
    <location>
        <begin position="137"/>
        <end position="211"/>
    </location>
</feature>
<dbReference type="AlphaFoldDB" id="A0AAW1P8W9"/>
<evidence type="ECO:0000256" key="1">
    <source>
        <dbReference type="ARBA" id="ARBA00004123"/>
    </source>
</evidence>
<keyword evidence="5" id="KW-1185">Reference proteome</keyword>
<dbReference type="PANTHER" id="PTHR13489">
    <property type="entry name" value="MINI-CHROMOSOME MAINTENANCE COMPLEX-BINDING PROTEIN"/>
    <property type="match status" value="1"/>
</dbReference>
<dbReference type="Proteomes" id="UP001489004">
    <property type="component" value="Unassembled WGS sequence"/>
</dbReference>
<accession>A0AAW1P8W9</accession>
<dbReference type="GO" id="GO:0005634">
    <property type="term" value="C:nucleus"/>
    <property type="evidence" value="ECO:0007669"/>
    <property type="project" value="UniProtKB-SubCell"/>
</dbReference>
<dbReference type="PANTHER" id="PTHR13489:SF0">
    <property type="entry name" value="MINI-CHROMOSOME MAINTENANCE COMPLEX-BINDING PROTEIN"/>
    <property type="match status" value="1"/>
</dbReference>
<evidence type="ECO:0008006" key="6">
    <source>
        <dbReference type="Google" id="ProtNLM"/>
    </source>
</evidence>
<comment type="subcellular location">
    <subcellularLocation>
        <location evidence="1">Nucleus</location>
    </subcellularLocation>
</comment>
<dbReference type="EMBL" id="JALJOR010000017">
    <property type="protein sequence ID" value="KAK9804871.1"/>
    <property type="molecule type" value="Genomic_DNA"/>
</dbReference>
<dbReference type="Pfam" id="PF09739">
    <property type="entry name" value="MCM_bind"/>
    <property type="match status" value="2"/>
</dbReference>
<evidence type="ECO:0000313" key="4">
    <source>
        <dbReference type="EMBL" id="KAK9804871.1"/>
    </source>
</evidence>
<dbReference type="GO" id="GO:0003682">
    <property type="term" value="F:chromatin binding"/>
    <property type="evidence" value="ECO:0007669"/>
    <property type="project" value="TreeGrafter"/>
</dbReference>
<dbReference type="GO" id="GO:0006261">
    <property type="term" value="P:DNA-templated DNA replication"/>
    <property type="evidence" value="ECO:0007669"/>
    <property type="project" value="TreeGrafter"/>
</dbReference>
<comment type="caution">
    <text evidence="4">The sequence shown here is derived from an EMBL/GenBank/DDBJ whole genome shotgun (WGS) entry which is preliminary data.</text>
</comment>
<evidence type="ECO:0000256" key="3">
    <source>
        <dbReference type="SAM" id="MobiDB-lite"/>
    </source>
</evidence>
<name>A0AAW1P8W9_9CHLO</name>
<proteinExistence type="predicted"/>
<organism evidence="4 5">
    <name type="scientific">[Myrmecia] bisecta</name>
    <dbReference type="NCBI Taxonomy" id="41462"/>
    <lineage>
        <taxon>Eukaryota</taxon>
        <taxon>Viridiplantae</taxon>
        <taxon>Chlorophyta</taxon>
        <taxon>core chlorophytes</taxon>
        <taxon>Trebouxiophyceae</taxon>
        <taxon>Trebouxiales</taxon>
        <taxon>Trebouxiaceae</taxon>
        <taxon>Myrmecia</taxon>
    </lineage>
</organism>
<gene>
    <name evidence="4" type="ORF">WJX72_009431</name>
</gene>
<evidence type="ECO:0000313" key="5">
    <source>
        <dbReference type="Proteomes" id="UP001489004"/>
    </source>
</evidence>
<feature type="compositionally biased region" description="Low complexity" evidence="3">
    <location>
        <begin position="196"/>
        <end position="211"/>
    </location>
</feature>
<keyword evidence="2" id="KW-0539">Nucleus</keyword>
<evidence type="ECO:0000256" key="2">
    <source>
        <dbReference type="ARBA" id="ARBA00023242"/>
    </source>
</evidence>
<feature type="compositionally biased region" description="Polar residues" evidence="3">
    <location>
        <begin position="138"/>
        <end position="151"/>
    </location>
</feature>
<reference evidence="4 5" key="1">
    <citation type="journal article" date="2024" name="Nat. Commun.">
        <title>Phylogenomics reveals the evolutionary origins of lichenization in chlorophyte algae.</title>
        <authorList>
            <person name="Puginier C."/>
            <person name="Libourel C."/>
            <person name="Otte J."/>
            <person name="Skaloud P."/>
            <person name="Haon M."/>
            <person name="Grisel S."/>
            <person name="Petersen M."/>
            <person name="Berrin J.G."/>
            <person name="Delaux P.M."/>
            <person name="Dal Grande F."/>
            <person name="Keller J."/>
        </authorList>
    </citation>
    <scope>NUCLEOTIDE SEQUENCE [LARGE SCALE GENOMIC DNA]</scope>
    <source>
        <strain evidence="4 5">SAG 2043</strain>
    </source>
</reference>
<protein>
    <recommendedName>
        <fullName evidence="6">Mini-chromosome maintenance complex-binding protein</fullName>
    </recommendedName>
</protein>
<dbReference type="InterPro" id="IPR019140">
    <property type="entry name" value="MCM_complex-bd"/>
</dbReference>